<keyword evidence="1" id="KW-0732">Signal</keyword>
<accession>A0A1V8M9H8</accession>
<evidence type="ECO:0008006" key="4">
    <source>
        <dbReference type="Google" id="ProtNLM"/>
    </source>
</evidence>
<evidence type="ECO:0000256" key="1">
    <source>
        <dbReference type="SAM" id="SignalP"/>
    </source>
</evidence>
<feature type="signal peptide" evidence="1">
    <location>
        <begin position="1"/>
        <end position="20"/>
    </location>
</feature>
<feature type="chain" id="PRO_5012325274" description="DUF3617 domain-containing protein" evidence="1">
    <location>
        <begin position="21"/>
        <end position="140"/>
    </location>
</feature>
<name>A0A1V8M9H8_9GAMM</name>
<keyword evidence="3" id="KW-1185">Reference proteome</keyword>
<evidence type="ECO:0000313" key="2">
    <source>
        <dbReference type="EMBL" id="OQK18168.1"/>
    </source>
</evidence>
<dbReference type="EMBL" id="LPUF01000001">
    <property type="protein sequence ID" value="OQK18168.1"/>
    <property type="molecule type" value="Genomic_DNA"/>
</dbReference>
<dbReference type="STRING" id="1420851.AU255_10125"/>
<reference evidence="2 3" key="1">
    <citation type="submission" date="2015-12" db="EMBL/GenBank/DDBJ databases">
        <authorList>
            <person name="Shamseldin A."/>
            <person name="Moawad H."/>
            <person name="Abd El-Rahim W.M."/>
            <person name="Sadowsky M.J."/>
        </authorList>
    </citation>
    <scope>NUCLEOTIDE SEQUENCE [LARGE SCALE GENOMIC DNA]</scope>
    <source>
        <strain evidence="2 3">WF1</strain>
    </source>
</reference>
<evidence type="ECO:0000313" key="3">
    <source>
        <dbReference type="Proteomes" id="UP000191980"/>
    </source>
</evidence>
<proteinExistence type="predicted"/>
<comment type="caution">
    <text evidence="2">The sequence shown here is derived from an EMBL/GenBank/DDBJ whole genome shotgun (WGS) entry which is preliminary data.</text>
</comment>
<dbReference type="RefSeq" id="WP_080522774.1">
    <property type="nucleotide sequence ID" value="NZ_LPUF01000001.1"/>
</dbReference>
<gene>
    <name evidence="2" type="ORF">AU255_10125</name>
</gene>
<dbReference type="InterPro" id="IPR022061">
    <property type="entry name" value="DUF3617"/>
</dbReference>
<protein>
    <recommendedName>
        <fullName evidence="4">DUF3617 domain-containing protein</fullName>
    </recommendedName>
</protein>
<dbReference type="AlphaFoldDB" id="A0A1V8M9H8"/>
<dbReference type="OrthoDB" id="8235498at2"/>
<sequence>MMNKYLVTLLLTIFANTVFAEMPDIQEGLWEVTSVANIPAMPMKMPEVTMERCFTKQNMNPENILQQNNCQINKMDIQNNQAKWSMTCEQQGMTMQGAGDIQYHKNDFSGTFDMTMSGAPEGDMSIQTQITGRYIGVCPE</sequence>
<organism evidence="2 3">
    <name type="scientific">Methyloprofundus sedimenti</name>
    <dbReference type="NCBI Taxonomy" id="1420851"/>
    <lineage>
        <taxon>Bacteria</taxon>
        <taxon>Pseudomonadati</taxon>
        <taxon>Pseudomonadota</taxon>
        <taxon>Gammaproteobacteria</taxon>
        <taxon>Methylococcales</taxon>
        <taxon>Methylococcaceae</taxon>
        <taxon>Methyloprofundus</taxon>
    </lineage>
</organism>
<dbReference type="Pfam" id="PF12276">
    <property type="entry name" value="DUF3617"/>
    <property type="match status" value="1"/>
</dbReference>
<dbReference type="Proteomes" id="UP000191980">
    <property type="component" value="Unassembled WGS sequence"/>
</dbReference>